<dbReference type="InterPro" id="IPR007250">
    <property type="entry name" value="HSP9_HSP12"/>
</dbReference>
<organism evidence="2 3">
    <name type="scientific">Daedalea quercina L-15889</name>
    <dbReference type="NCBI Taxonomy" id="1314783"/>
    <lineage>
        <taxon>Eukaryota</taxon>
        <taxon>Fungi</taxon>
        <taxon>Dikarya</taxon>
        <taxon>Basidiomycota</taxon>
        <taxon>Agaricomycotina</taxon>
        <taxon>Agaricomycetes</taxon>
        <taxon>Polyporales</taxon>
        <taxon>Fomitopsis</taxon>
    </lineage>
</organism>
<dbReference type="Gene3D" id="6.10.250.2440">
    <property type="match status" value="2"/>
</dbReference>
<dbReference type="PIRSF" id="PIRSF002590">
    <property type="entry name" value="HSP9/HSP12_fun"/>
    <property type="match status" value="1"/>
</dbReference>
<reference evidence="2 3" key="1">
    <citation type="journal article" date="2016" name="Mol. Biol. Evol.">
        <title>Comparative Genomics of Early-Diverging Mushroom-Forming Fungi Provides Insights into the Origins of Lignocellulose Decay Capabilities.</title>
        <authorList>
            <person name="Nagy L.G."/>
            <person name="Riley R."/>
            <person name="Tritt A."/>
            <person name="Adam C."/>
            <person name="Daum C."/>
            <person name="Floudas D."/>
            <person name="Sun H."/>
            <person name="Yadav J.S."/>
            <person name="Pangilinan J."/>
            <person name="Larsson K.H."/>
            <person name="Matsuura K."/>
            <person name="Barry K."/>
            <person name="Labutti K."/>
            <person name="Kuo R."/>
            <person name="Ohm R.A."/>
            <person name="Bhattacharya S.S."/>
            <person name="Shirouzu T."/>
            <person name="Yoshinaga Y."/>
            <person name="Martin F.M."/>
            <person name="Grigoriev I.V."/>
            <person name="Hibbett D.S."/>
        </authorList>
    </citation>
    <scope>NUCLEOTIDE SEQUENCE [LARGE SCALE GENOMIC DNA]</scope>
    <source>
        <strain evidence="2 3">L-15889</strain>
    </source>
</reference>
<gene>
    <name evidence="2" type="ORF">DAEQUDRAFT_813629</name>
</gene>
<feature type="compositionally biased region" description="Basic and acidic residues" evidence="1">
    <location>
        <begin position="19"/>
        <end position="37"/>
    </location>
</feature>
<evidence type="ECO:0000256" key="1">
    <source>
        <dbReference type="SAM" id="MobiDB-lite"/>
    </source>
</evidence>
<evidence type="ECO:0000313" key="3">
    <source>
        <dbReference type="Proteomes" id="UP000076727"/>
    </source>
</evidence>
<accession>A0A165N239</accession>
<dbReference type="AlphaFoldDB" id="A0A165N239"/>
<dbReference type="EMBL" id="KV429090">
    <property type="protein sequence ID" value="KZT66410.1"/>
    <property type="molecule type" value="Genomic_DNA"/>
</dbReference>
<name>A0A165N239_9APHY</name>
<feature type="region of interest" description="Disordered" evidence="1">
    <location>
        <begin position="1"/>
        <end position="84"/>
    </location>
</feature>
<feature type="compositionally biased region" description="Polar residues" evidence="1">
    <location>
        <begin position="39"/>
        <end position="75"/>
    </location>
</feature>
<keyword evidence="3" id="KW-1185">Reference proteome</keyword>
<dbReference type="OrthoDB" id="2348401at2759"/>
<protein>
    <recommendedName>
        <fullName evidence="4">Heat shock protein 9/12</fullName>
    </recommendedName>
</protein>
<proteinExistence type="predicted"/>
<dbReference type="Proteomes" id="UP000076727">
    <property type="component" value="Unassembled WGS sequence"/>
</dbReference>
<feature type="compositionally biased region" description="Polar residues" evidence="1">
    <location>
        <begin position="1"/>
        <end position="10"/>
    </location>
</feature>
<sequence length="84" mass="8825">MSDTGRQSLTDKVGAAVKPDSEKSTTEHIGDKFKGKSDSAASSVQPESQKSYTQKAGDAFSSNSDQNEPSMTQKAKNALGLGED</sequence>
<dbReference type="Pfam" id="PF04119">
    <property type="entry name" value="HSP9_HSP12"/>
    <property type="match status" value="1"/>
</dbReference>
<evidence type="ECO:0000313" key="2">
    <source>
        <dbReference type="EMBL" id="KZT66410.1"/>
    </source>
</evidence>
<dbReference type="STRING" id="1314783.A0A165N239"/>
<evidence type="ECO:0008006" key="4">
    <source>
        <dbReference type="Google" id="ProtNLM"/>
    </source>
</evidence>